<dbReference type="PROSITE" id="PS51371">
    <property type="entry name" value="CBS"/>
    <property type="match status" value="4"/>
</dbReference>
<accession>A0ABQ2GTA0</accession>
<dbReference type="Pfam" id="PF00571">
    <property type="entry name" value="CBS"/>
    <property type="match status" value="4"/>
</dbReference>
<feature type="domain" description="CBS" evidence="3">
    <location>
        <begin position="7"/>
        <end position="64"/>
    </location>
</feature>
<dbReference type="InterPro" id="IPR051257">
    <property type="entry name" value="Diverse_CBS-Domain"/>
</dbReference>
<feature type="domain" description="CBS" evidence="3">
    <location>
        <begin position="146"/>
        <end position="201"/>
    </location>
</feature>
<evidence type="ECO:0000313" key="4">
    <source>
        <dbReference type="EMBL" id="GGM10513.1"/>
    </source>
</evidence>
<dbReference type="PANTHER" id="PTHR43080">
    <property type="entry name" value="CBS DOMAIN-CONTAINING PROTEIN CBSX3, MITOCHONDRIAL"/>
    <property type="match status" value="1"/>
</dbReference>
<dbReference type="RefSeq" id="WP_188903756.1">
    <property type="nucleotide sequence ID" value="NZ_BMOM01000013.1"/>
</dbReference>
<comment type="caution">
    <text evidence="4">The sequence shown here is derived from an EMBL/GenBank/DDBJ whole genome shotgun (WGS) entry which is preliminary data.</text>
</comment>
<dbReference type="SMART" id="SM00116">
    <property type="entry name" value="CBS"/>
    <property type="match status" value="4"/>
</dbReference>
<dbReference type="EMBL" id="BMOM01000013">
    <property type="protein sequence ID" value="GGM10513.1"/>
    <property type="molecule type" value="Genomic_DNA"/>
</dbReference>
<evidence type="ECO:0000256" key="2">
    <source>
        <dbReference type="PROSITE-ProRule" id="PRU00703"/>
    </source>
</evidence>
<proteinExistence type="predicted"/>
<dbReference type="SUPFAM" id="SSF54631">
    <property type="entry name" value="CBS-domain pair"/>
    <property type="match status" value="2"/>
</dbReference>
<evidence type="ECO:0000259" key="3">
    <source>
        <dbReference type="PROSITE" id="PS51371"/>
    </source>
</evidence>
<dbReference type="InterPro" id="IPR046342">
    <property type="entry name" value="CBS_dom_sf"/>
</dbReference>
<sequence>MLVKDAMHRRAVTIGIHETLPTAAVTMQELGVKRLPVVQDGKVIGILTDGEVKRRLPSLREGLSPWEFAAAAGRVHVREAMRQPAHTVTPETPLDRAITTMLDRHVGGLPVVDEDGGLLGMLTLTDVLRAEVTAPRLRWGAAQQHMTREVITVNTDTPAGEAAAQLRSSRLRVLPVLENGILAGLLHEVDVSAAAEREGAAHGNAVEGDASLLQGKVARDLMRPPSGHLREAVPMRDALSQMLALDVHGLPVVDGEGHLLGVVTISDVLKTVLGQVRSGADAAEPPTPR</sequence>
<keyword evidence="5" id="KW-1185">Reference proteome</keyword>
<dbReference type="Proteomes" id="UP000661918">
    <property type="component" value="Unassembled WGS sequence"/>
</dbReference>
<name>A0ABQ2GTA0_9DEIO</name>
<dbReference type="InterPro" id="IPR000644">
    <property type="entry name" value="CBS_dom"/>
</dbReference>
<evidence type="ECO:0000256" key="1">
    <source>
        <dbReference type="ARBA" id="ARBA00023122"/>
    </source>
</evidence>
<feature type="domain" description="CBS" evidence="3">
    <location>
        <begin position="222"/>
        <end position="278"/>
    </location>
</feature>
<organism evidence="4 5">
    <name type="scientific">Deinococcus aerophilus</name>
    <dbReference type="NCBI Taxonomy" id="522488"/>
    <lineage>
        <taxon>Bacteria</taxon>
        <taxon>Thermotogati</taxon>
        <taxon>Deinococcota</taxon>
        <taxon>Deinococci</taxon>
        <taxon>Deinococcales</taxon>
        <taxon>Deinococcaceae</taxon>
        <taxon>Deinococcus</taxon>
    </lineage>
</organism>
<feature type="domain" description="CBS" evidence="3">
    <location>
        <begin position="81"/>
        <end position="138"/>
    </location>
</feature>
<reference evidence="5" key="1">
    <citation type="journal article" date="2019" name="Int. J. Syst. Evol. Microbiol.">
        <title>The Global Catalogue of Microorganisms (GCM) 10K type strain sequencing project: providing services to taxonomists for standard genome sequencing and annotation.</title>
        <authorList>
            <consortium name="The Broad Institute Genomics Platform"/>
            <consortium name="The Broad Institute Genome Sequencing Center for Infectious Disease"/>
            <person name="Wu L."/>
            <person name="Ma J."/>
        </authorList>
    </citation>
    <scope>NUCLEOTIDE SEQUENCE [LARGE SCALE GENOMIC DNA]</scope>
    <source>
        <strain evidence="5">JCM 15443</strain>
    </source>
</reference>
<dbReference type="PANTHER" id="PTHR43080:SF2">
    <property type="entry name" value="CBS DOMAIN-CONTAINING PROTEIN"/>
    <property type="match status" value="1"/>
</dbReference>
<dbReference type="Gene3D" id="3.10.580.10">
    <property type="entry name" value="CBS-domain"/>
    <property type="match status" value="3"/>
</dbReference>
<gene>
    <name evidence="4" type="ORF">GCM10010841_18710</name>
</gene>
<evidence type="ECO:0000313" key="5">
    <source>
        <dbReference type="Proteomes" id="UP000661918"/>
    </source>
</evidence>
<dbReference type="CDD" id="cd04584">
    <property type="entry name" value="CBS_pair_AcuB_like"/>
    <property type="match status" value="1"/>
</dbReference>
<dbReference type="CDD" id="cd02205">
    <property type="entry name" value="CBS_pair_SF"/>
    <property type="match status" value="1"/>
</dbReference>
<protein>
    <recommendedName>
        <fullName evidence="3">CBS domain-containing protein</fullName>
    </recommendedName>
</protein>
<keyword evidence="1 2" id="KW-0129">CBS domain</keyword>